<evidence type="ECO:0000313" key="2">
    <source>
        <dbReference type="EMBL" id="KFG28018.1"/>
    </source>
</evidence>
<evidence type="ECO:0000313" key="3">
    <source>
        <dbReference type="Proteomes" id="UP000028828"/>
    </source>
</evidence>
<proteinExistence type="predicted"/>
<feature type="transmembrane region" description="Helical" evidence="1">
    <location>
        <begin position="31"/>
        <end position="51"/>
    </location>
</feature>
<organism evidence="2 3">
    <name type="scientific">Toxoplasma gondii p89</name>
    <dbReference type="NCBI Taxonomy" id="943119"/>
    <lineage>
        <taxon>Eukaryota</taxon>
        <taxon>Sar</taxon>
        <taxon>Alveolata</taxon>
        <taxon>Apicomplexa</taxon>
        <taxon>Conoidasida</taxon>
        <taxon>Coccidia</taxon>
        <taxon>Eucoccidiorida</taxon>
        <taxon>Eimeriorina</taxon>
        <taxon>Sarcocystidae</taxon>
        <taxon>Toxoplasma</taxon>
    </lineage>
</organism>
<dbReference type="VEuPathDB" id="ToxoDB:TGP89_210412"/>
<protein>
    <submittedName>
        <fullName evidence="2">High mobility group protein</fullName>
    </submittedName>
</protein>
<name>A0A086J7A0_TOXGO</name>
<evidence type="ECO:0000256" key="1">
    <source>
        <dbReference type="SAM" id="Phobius"/>
    </source>
</evidence>
<accession>A0A086J7A0</accession>
<gene>
    <name evidence="2" type="ORF">TGP89_210412</name>
</gene>
<keyword evidence="1" id="KW-1133">Transmembrane helix</keyword>
<feature type="transmembrane region" description="Helical" evidence="1">
    <location>
        <begin position="63"/>
        <end position="96"/>
    </location>
</feature>
<comment type="caution">
    <text evidence="2">The sequence shown here is derived from an EMBL/GenBank/DDBJ whole genome shotgun (WGS) entry which is preliminary data.</text>
</comment>
<dbReference type="OrthoDB" id="330261at2759"/>
<keyword evidence="1" id="KW-0472">Membrane</keyword>
<dbReference type="AlphaFoldDB" id="A0A086J7A0"/>
<reference evidence="2 3" key="1">
    <citation type="submission" date="2014-03" db="EMBL/GenBank/DDBJ databases">
        <authorList>
            <person name="Sibley D."/>
            <person name="Venepally P."/>
            <person name="Karamycheva S."/>
            <person name="Hadjithomas M."/>
            <person name="Khan A."/>
            <person name="Brunk B."/>
            <person name="Roos D."/>
            <person name="Caler E."/>
            <person name="Lorenzi H."/>
        </authorList>
    </citation>
    <scope>NUCLEOTIDE SEQUENCE [LARGE SCALE GENOMIC DNA]</scope>
    <source>
        <strain evidence="3">p89</strain>
    </source>
</reference>
<dbReference type="Proteomes" id="UP000028828">
    <property type="component" value="Unassembled WGS sequence"/>
</dbReference>
<sequence length="204" mass="22652">MLSILKNDLVTTASKKGVLIRKAELDWFTRNYWIIATQATVVAGFSFHQLSCPPPEEATALSALFHITLTSLSFILALYVIVNCTFSCILAPGLALRGAGGFESMQNAIRYLRKQQDRILWCFMISLACFVLASFMIVHVFGRRQKLAVRIESVLLFVALAIAFMAARAIMLFQHGSAARSGVNTIEEHYGKVGDIDAMIGRRF</sequence>
<feature type="transmembrane region" description="Helical" evidence="1">
    <location>
        <begin position="119"/>
        <end position="142"/>
    </location>
</feature>
<keyword evidence="1" id="KW-0812">Transmembrane</keyword>
<dbReference type="EMBL" id="AEYI02002505">
    <property type="protein sequence ID" value="KFG28018.1"/>
    <property type="molecule type" value="Genomic_DNA"/>
</dbReference>
<feature type="transmembrane region" description="Helical" evidence="1">
    <location>
        <begin position="154"/>
        <end position="173"/>
    </location>
</feature>